<evidence type="ECO:0000313" key="3">
    <source>
        <dbReference type="EMBL" id="MBW5481279.1"/>
    </source>
</evidence>
<evidence type="ECO:0000256" key="1">
    <source>
        <dbReference type="SAM" id="Phobius"/>
    </source>
</evidence>
<dbReference type="Proteomes" id="UP000812013">
    <property type="component" value="Unassembled WGS sequence"/>
</dbReference>
<reference evidence="3 4" key="1">
    <citation type="submission" date="2019-12" db="EMBL/GenBank/DDBJ databases">
        <title>Genome sequence of Streptomyces bambusae.</title>
        <authorList>
            <person name="Bansal K."/>
            <person name="Choksket S."/>
            <person name="Korpole S."/>
            <person name="Patil P.B."/>
        </authorList>
    </citation>
    <scope>NUCLEOTIDE SEQUENCE [LARGE SCALE GENOMIC DNA]</scope>
    <source>
        <strain evidence="3 4">SK60</strain>
    </source>
</reference>
<feature type="transmembrane region" description="Helical" evidence="1">
    <location>
        <begin position="94"/>
        <end position="111"/>
    </location>
</feature>
<keyword evidence="4" id="KW-1185">Reference proteome</keyword>
<keyword evidence="1" id="KW-0472">Membrane</keyword>
<proteinExistence type="predicted"/>
<evidence type="ECO:0000256" key="2">
    <source>
        <dbReference type="SAM" id="SignalP"/>
    </source>
</evidence>
<protein>
    <recommendedName>
        <fullName evidence="5">Methylamine utilization protein MauE</fullName>
    </recommendedName>
</protein>
<evidence type="ECO:0000313" key="4">
    <source>
        <dbReference type="Proteomes" id="UP000812013"/>
    </source>
</evidence>
<name>A0ABS6Z0K9_9ACTN</name>
<organism evidence="3 4">
    <name type="scientific">Streptomyces bambusae</name>
    <dbReference type="NCBI Taxonomy" id="1550616"/>
    <lineage>
        <taxon>Bacteria</taxon>
        <taxon>Bacillati</taxon>
        <taxon>Actinomycetota</taxon>
        <taxon>Actinomycetes</taxon>
        <taxon>Kitasatosporales</taxon>
        <taxon>Streptomycetaceae</taxon>
        <taxon>Streptomyces</taxon>
    </lineage>
</organism>
<dbReference type="RefSeq" id="WP_219665168.1">
    <property type="nucleotide sequence ID" value="NZ_WTFF01000018.1"/>
</dbReference>
<feature type="signal peptide" evidence="2">
    <location>
        <begin position="1"/>
        <end position="19"/>
    </location>
</feature>
<gene>
    <name evidence="3" type="ORF">GPJ59_05130</name>
</gene>
<sequence length="293" mass="28675">MSSALSSALSDLSALSATAAPGDGALLGVRPADLALALVAGPLAVAGAAKLVTAPEKLSWPLRSGLLAAPAGPRLVGTAELASTAAVVLLPVRWGAAVACLAYAVLTVVAARTRGQKCACFGLARLAAVGRAHIGLNAAAALLAGAVLALSDADARPLPRAAATAATAALTLAALLTADRRRARAASTAPPCTAQVRSVRLYVADDCPSCRSLKHLLSTGEPERLAAVTMVTVAKEAELPGALHGLGVPCATGLDASGTPVCAPASGIGAVKALIDGITLASVPAVPADHRAG</sequence>
<comment type="caution">
    <text evidence="3">The sequence shown here is derived from an EMBL/GenBank/DDBJ whole genome shotgun (WGS) entry which is preliminary data.</text>
</comment>
<feature type="transmembrane region" description="Helical" evidence="1">
    <location>
        <begin position="132"/>
        <end position="151"/>
    </location>
</feature>
<keyword evidence="1" id="KW-1133">Transmembrane helix</keyword>
<keyword evidence="1" id="KW-0812">Transmembrane</keyword>
<feature type="transmembrane region" description="Helical" evidence="1">
    <location>
        <begin position="157"/>
        <end position="178"/>
    </location>
</feature>
<dbReference type="EMBL" id="WTFF01000018">
    <property type="protein sequence ID" value="MBW5481279.1"/>
    <property type="molecule type" value="Genomic_DNA"/>
</dbReference>
<accession>A0ABS6Z0K9</accession>
<evidence type="ECO:0008006" key="5">
    <source>
        <dbReference type="Google" id="ProtNLM"/>
    </source>
</evidence>
<feature type="chain" id="PRO_5045798916" description="Methylamine utilization protein MauE" evidence="2">
    <location>
        <begin position="20"/>
        <end position="293"/>
    </location>
</feature>
<keyword evidence="2" id="KW-0732">Signal</keyword>